<dbReference type="RefSeq" id="WP_260572859.1">
    <property type="nucleotide sequence ID" value="NZ_CP104205.1"/>
</dbReference>
<accession>A0ABY5Y9I7</accession>
<sequence length="250" mass="29231">MNNLVSIVTPTYNSSKYILDTIKSVQNQTVENFEMLIIDDCSMDNTVELINGIIENDPRIKLFEQTKNQGAAVSRNLGIKMATGKFLAFLDADDIWKPNFIEVSINKIRESGVPFVFSSYERKNEKLEPLLSDFIVPERVSYEDILKSCPISCLTAFIDISVLGKKYMPLVRKRQDFGLWLSYLKTIPYAQGIKKPLAIYRIREDSLSRNKMELIKYQWFFYYHKEKLGLFKSVYYLFNWAIRGFIKYRS</sequence>
<gene>
    <name evidence="2" type="ORF">NYZ99_20245</name>
</gene>
<dbReference type="Gene3D" id="3.90.550.10">
    <property type="entry name" value="Spore Coat Polysaccharide Biosynthesis Protein SpsA, Chain A"/>
    <property type="match status" value="1"/>
</dbReference>
<evidence type="ECO:0000259" key="1">
    <source>
        <dbReference type="Pfam" id="PF00535"/>
    </source>
</evidence>
<dbReference type="InterPro" id="IPR001173">
    <property type="entry name" value="Glyco_trans_2-like"/>
</dbReference>
<feature type="domain" description="Glycosyltransferase 2-like" evidence="1">
    <location>
        <begin position="6"/>
        <end position="125"/>
    </location>
</feature>
<keyword evidence="3" id="KW-1185">Reference proteome</keyword>
<proteinExistence type="predicted"/>
<dbReference type="PANTHER" id="PTHR22916:SF3">
    <property type="entry name" value="UDP-GLCNAC:BETAGAL BETA-1,3-N-ACETYLGLUCOSAMINYLTRANSFERASE-LIKE PROTEIN 1"/>
    <property type="match status" value="1"/>
</dbReference>
<dbReference type="PANTHER" id="PTHR22916">
    <property type="entry name" value="GLYCOSYLTRANSFERASE"/>
    <property type="match status" value="1"/>
</dbReference>
<reference evidence="2" key="1">
    <citation type="submission" date="2022-09" db="EMBL/GenBank/DDBJ databases">
        <title>Maribacter litopenaei sp. nov., isolated from the intestinal tract of the Pacific White Shrimp, Litopenaeus vannamei.</title>
        <authorList>
            <person name="Kim S.Y."/>
            <person name="Hwang C.Y."/>
        </authorList>
    </citation>
    <scope>NUCLEOTIDE SEQUENCE</scope>
    <source>
        <strain evidence="2">HL-LV01</strain>
    </source>
</reference>
<dbReference type="SUPFAM" id="SSF53448">
    <property type="entry name" value="Nucleotide-diphospho-sugar transferases"/>
    <property type="match status" value="1"/>
</dbReference>
<dbReference type="InterPro" id="IPR029044">
    <property type="entry name" value="Nucleotide-diphossugar_trans"/>
</dbReference>
<dbReference type="EMBL" id="CP104205">
    <property type="protein sequence ID" value="UWX55007.1"/>
    <property type="molecule type" value="Genomic_DNA"/>
</dbReference>
<evidence type="ECO:0000313" key="3">
    <source>
        <dbReference type="Proteomes" id="UP001059209"/>
    </source>
</evidence>
<protein>
    <submittedName>
        <fullName evidence="2">Glycosyltransferase family 2 protein</fullName>
    </submittedName>
</protein>
<name>A0ABY5Y9I7_9FLAO</name>
<dbReference type="Proteomes" id="UP001059209">
    <property type="component" value="Chromosome"/>
</dbReference>
<evidence type="ECO:0000313" key="2">
    <source>
        <dbReference type="EMBL" id="UWX55007.1"/>
    </source>
</evidence>
<organism evidence="2 3">
    <name type="scientific">Maribacter litopenaei</name>
    <dbReference type="NCBI Taxonomy" id="2976127"/>
    <lineage>
        <taxon>Bacteria</taxon>
        <taxon>Pseudomonadati</taxon>
        <taxon>Bacteroidota</taxon>
        <taxon>Flavobacteriia</taxon>
        <taxon>Flavobacteriales</taxon>
        <taxon>Flavobacteriaceae</taxon>
        <taxon>Maribacter</taxon>
    </lineage>
</organism>
<dbReference type="Pfam" id="PF00535">
    <property type="entry name" value="Glycos_transf_2"/>
    <property type="match status" value="1"/>
</dbReference>
<dbReference type="CDD" id="cd00761">
    <property type="entry name" value="Glyco_tranf_GTA_type"/>
    <property type="match status" value="1"/>
</dbReference>